<dbReference type="EMBL" id="GU474878">
    <property type="protein sequence ID" value="ADI17986.1"/>
    <property type="molecule type" value="Genomic_DNA"/>
</dbReference>
<proteinExistence type="predicted"/>
<sequence length="47" mass="5544">MISARTNLQPHRWGAHKYVEETMLSPIRRLRCCGQIPHLSPIVRRPH</sequence>
<organism evidence="1">
    <name type="scientific">uncultured Chloroflexi bacterium HF0200_09I09</name>
    <dbReference type="NCBI Taxonomy" id="710736"/>
    <lineage>
        <taxon>Bacteria</taxon>
        <taxon>Bacillati</taxon>
        <taxon>Chloroflexota</taxon>
        <taxon>environmental samples</taxon>
    </lineage>
</organism>
<reference evidence="1" key="1">
    <citation type="journal article" date="2011" name="Environ. Microbiol.">
        <title>Time-series analyses of Monterey Bay coastal microbial picoplankton using a 'genome proxy' microarray.</title>
        <authorList>
            <person name="Rich V.I."/>
            <person name="Pham V.D."/>
            <person name="Eppley J."/>
            <person name="Shi Y."/>
            <person name="DeLong E.F."/>
        </authorList>
    </citation>
    <scope>NUCLEOTIDE SEQUENCE</scope>
</reference>
<accession>E0XU95</accession>
<protein>
    <submittedName>
        <fullName evidence="1">Uncharacterized protein</fullName>
    </submittedName>
</protein>
<dbReference type="AlphaFoldDB" id="E0XU95"/>
<evidence type="ECO:0000313" key="1">
    <source>
        <dbReference type="EMBL" id="ADI17986.1"/>
    </source>
</evidence>
<name>E0XU95_9CHLR</name>